<dbReference type="RefSeq" id="WP_052571035.1">
    <property type="nucleotide sequence ID" value="NZ_CP009498.1"/>
</dbReference>
<feature type="binding site" evidence="11">
    <location>
        <position position="151"/>
    </location>
    <ligand>
        <name>Mn(2+)</name>
        <dbReference type="ChEBI" id="CHEBI:29035"/>
        <label>1</label>
    </ligand>
</feature>
<feature type="binding site" evidence="10">
    <location>
        <begin position="315"/>
        <end position="318"/>
    </location>
    <ligand>
        <name>GMP</name>
        <dbReference type="ChEBI" id="CHEBI:58115"/>
    </ligand>
</feature>
<dbReference type="EC" id="6.5.1.8" evidence="1"/>
<feature type="binding site" evidence="11">
    <location>
        <position position="71"/>
    </location>
    <ligand>
        <name>Mn(2+)</name>
        <dbReference type="ChEBI" id="CHEBI:29035"/>
        <label>1</label>
    </ligand>
</feature>
<feature type="binding site" evidence="10">
    <location>
        <position position="388"/>
    </location>
    <ligand>
        <name>GMP</name>
        <dbReference type="ChEBI" id="CHEBI:58115"/>
    </ligand>
</feature>
<dbReference type="GO" id="GO:0006281">
    <property type="term" value="P:DNA repair"/>
    <property type="evidence" value="ECO:0007669"/>
    <property type="project" value="TreeGrafter"/>
</dbReference>
<proteinExistence type="predicted"/>
<dbReference type="Proteomes" id="UP000035337">
    <property type="component" value="Chromosome"/>
</dbReference>
<evidence type="ECO:0000313" key="12">
    <source>
        <dbReference type="EMBL" id="AKL98467.1"/>
    </source>
</evidence>
<dbReference type="InterPro" id="IPR036025">
    <property type="entry name" value="RtcB-like_sf"/>
</dbReference>
<reference evidence="12 13" key="1">
    <citation type="submission" date="2014-09" db="EMBL/GenBank/DDBJ databases">
        <title>Complete genome sequence of Endomicrobium proavitum.</title>
        <authorList>
            <person name="Zheng H."/>
        </authorList>
    </citation>
    <scope>NUCLEOTIDE SEQUENCE [LARGE SCALE GENOMIC DNA]</scope>
    <source>
        <strain evidence="12 13">Rsa215</strain>
    </source>
</reference>
<protein>
    <recommendedName>
        <fullName evidence="1">3'-phosphate/5'-hydroxy nucleic acid ligase</fullName>
        <ecNumber evidence="1">6.5.1.8</ecNumber>
    </recommendedName>
</protein>
<evidence type="ECO:0000256" key="9">
    <source>
        <dbReference type="PIRSR" id="PIRSR601233-1"/>
    </source>
</evidence>
<feature type="active site" description="GMP-histidine intermediate" evidence="9">
    <location>
        <position position="315"/>
    </location>
</feature>
<gene>
    <name evidence="12" type="ORF">Epro_1088</name>
</gene>
<evidence type="ECO:0000256" key="2">
    <source>
        <dbReference type="ARBA" id="ARBA00022598"/>
    </source>
</evidence>
<dbReference type="Pfam" id="PF01139">
    <property type="entry name" value="RtcB"/>
    <property type="match status" value="1"/>
</dbReference>
<organism evidence="12 13">
    <name type="scientific">Endomicrobium proavitum</name>
    <dbReference type="NCBI Taxonomy" id="1408281"/>
    <lineage>
        <taxon>Bacteria</taxon>
        <taxon>Pseudomonadati</taxon>
        <taxon>Elusimicrobiota</taxon>
        <taxon>Endomicrobiia</taxon>
        <taxon>Endomicrobiales</taxon>
        <taxon>Endomicrobiaceae</taxon>
        <taxon>Endomicrobium</taxon>
    </lineage>
</organism>
<comment type="cofactor">
    <cofactor evidence="11">
        <name>Mn(2+)</name>
        <dbReference type="ChEBI" id="CHEBI:29035"/>
    </cofactor>
    <text evidence="11">Binds 2 manganese ions per subunit.</text>
</comment>
<dbReference type="KEGG" id="epo:Epro_1088"/>
<keyword evidence="5" id="KW-0692">RNA repair</keyword>
<dbReference type="PATRIC" id="fig|1408281.3.peg.1119"/>
<evidence type="ECO:0000256" key="10">
    <source>
        <dbReference type="PIRSR" id="PIRSR601233-2"/>
    </source>
</evidence>
<dbReference type="SUPFAM" id="SSF103365">
    <property type="entry name" value="Hypothetical protein PH1602"/>
    <property type="match status" value="1"/>
</dbReference>
<dbReference type="InterPro" id="IPR052915">
    <property type="entry name" value="RtcB-like"/>
</dbReference>
<dbReference type="GO" id="GO:0042245">
    <property type="term" value="P:RNA repair"/>
    <property type="evidence" value="ECO:0007669"/>
    <property type="project" value="UniProtKB-KW"/>
</dbReference>
<keyword evidence="2" id="KW-0436">Ligase</keyword>
<evidence type="ECO:0000256" key="1">
    <source>
        <dbReference type="ARBA" id="ARBA00012726"/>
    </source>
</evidence>
<dbReference type="GO" id="GO:0170057">
    <property type="term" value="F:RNA ligase (GTP) activity"/>
    <property type="evidence" value="ECO:0007669"/>
    <property type="project" value="UniProtKB-EC"/>
</dbReference>
<evidence type="ECO:0000256" key="8">
    <source>
        <dbReference type="ARBA" id="ARBA00047746"/>
    </source>
</evidence>
<dbReference type="InterPro" id="IPR001233">
    <property type="entry name" value="RtcB"/>
</dbReference>
<evidence type="ECO:0000256" key="11">
    <source>
        <dbReference type="PIRSR" id="PIRSR601233-3"/>
    </source>
</evidence>
<name>A0A0G3WKU5_9BACT</name>
<dbReference type="GO" id="GO:0005525">
    <property type="term" value="F:GTP binding"/>
    <property type="evidence" value="ECO:0007669"/>
    <property type="project" value="UniProtKB-KW"/>
</dbReference>
<keyword evidence="4 10" id="KW-0547">Nucleotide-binding</keyword>
<evidence type="ECO:0000313" key="13">
    <source>
        <dbReference type="Proteomes" id="UP000035337"/>
    </source>
</evidence>
<dbReference type="EMBL" id="CP009498">
    <property type="protein sequence ID" value="AKL98467.1"/>
    <property type="molecule type" value="Genomic_DNA"/>
</dbReference>
<evidence type="ECO:0000256" key="5">
    <source>
        <dbReference type="ARBA" id="ARBA00022800"/>
    </source>
</evidence>
<comment type="catalytic activity">
    <reaction evidence="8">
        <text>a 3'-end 3'-phospho-ribonucleotide-RNA + a 5'-end dephospho-ribonucleoside-RNA + GTP = a ribonucleotidyl-ribonucleotide-RNA + GMP + diphosphate</text>
        <dbReference type="Rhea" id="RHEA:68076"/>
        <dbReference type="Rhea" id="RHEA-COMP:10463"/>
        <dbReference type="Rhea" id="RHEA-COMP:13936"/>
        <dbReference type="Rhea" id="RHEA-COMP:17355"/>
        <dbReference type="ChEBI" id="CHEBI:33019"/>
        <dbReference type="ChEBI" id="CHEBI:37565"/>
        <dbReference type="ChEBI" id="CHEBI:58115"/>
        <dbReference type="ChEBI" id="CHEBI:83062"/>
        <dbReference type="ChEBI" id="CHEBI:138284"/>
        <dbReference type="ChEBI" id="CHEBI:173118"/>
        <dbReference type="EC" id="6.5.1.8"/>
    </reaction>
</comment>
<dbReference type="OrthoDB" id="9802323at2"/>
<evidence type="ECO:0000256" key="7">
    <source>
        <dbReference type="ARBA" id="ARBA00023211"/>
    </source>
</evidence>
<dbReference type="STRING" id="1408281.Epro_1088"/>
<keyword evidence="3 11" id="KW-0479">Metal-binding</keyword>
<sequence length="389" mass="43677">MKFIETEGLAIKSWCENMDEYSAAQTQNLAKLPFAFHHIALMPDCHSGYGMPIGGVLACKDVIVPNAVGVDIGCGMHAVRTNQTEITAETLKQILEQIRNAIPVGFEHRDTPLEIPPLDEWKEKTKTPMTVVKQQYYSATFQVGTLGGGNHFIEIQKGSDGYIWFMIHSGSRNIGFKVAEYYNEYAKELNKSFYSSVPKEADLAFIPLHHNLFKEYLAEMRFCLNFALLNRQTMANFIKNIFVSKIPNCEFYDSLDIAHNYCKNEEHFNEKVWVHRKGATAAFAGQLGIIPGSQGTKSYIVQGLGNKDSFMSCSHGAGRKMGRKQAIRTLNLQEEINQLNSKGILHSIRAQEDLEEAPSAYKNIEDVMNSQKDLVEIKIELSPLAVVKG</sequence>
<feature type="binding site" evidence="10">
    <location>
        <begin position="259"/>
        <end position="260"/>
    </location>
    <ligand>
        <name>GMP</name>
        <dbReference type="ChEBI" id="CHEBI:58115"/>
    </ligand>
</feature>
<evidence type="ECO:0000256" key="3">
    <source>
        <dbReference type="ARBA" id="ARBA00022723"/>
    </source>
</evidence>
<feature type="binding site" evidence="11">
    <location>
        <position position="259"/>
    </location>
    <ligand>
        <name>Mn(2+)</name>
        <dbReference type="ChEBI" id="CHEBI:29035"/>
        <label>2</label>
    </ligand>
</feature>
<evidence type="ECO:0000256" key="4">
    <source>
        <dbReference type="ARBA" id="ARBA00022741"/>
    </source>
</evidence>
<dbReference type="AlphaFoldDB" id="A0A0G3WKU5"/>
<dbReference type="PANTHER" id="PTHR43749">
    <property type="entry name" value="RNA-SPLICING LIGASE RTCB"/>
    <property type="match status" value="1"/>
</dbReference>
<feature type="binding site" evidence="11">
    <location>
        <position position="168"/>
    </location>
    <ligand>
        <name>Mn(2+)</name>
        <dbReference type="ChEBI" id="CHEBI:29035"/>
        <label>2</label>
    </ligand>
</feature>
<dbReference type="GO" id="GO:0003909">
    <property type="term" value="F:DNA ligase activity"/>
    <property type="evidence" value="ECO:0007669"/>
    <property type="project" value="TreeGrafter"/>
</dbReference>
<keyword evidence="7 11" id="KW-0464">Manganese</keyword>
<dbReference type="PANTHER" id="PTHR43749:SF2">
    <property type="entry name" value="RNA-SPLICING LIGASE RTCB"/>
    <property type="match status" value="1"/>
</dbReference>
<feature type="binding site" evidence="10">
    <location>
        <position position="298"/>
    </location>
    <ligand>
        <name>GMP</name>
        <dbReference type="ChEBI" id="CHEBI:58115"/>
    </ligand>
</feature>
<accession>A0A0G3WKU5</accession>
<feature type="binding site" evidence="10">
    <location>
        <begin position="150"/>
        <end position="154"/>
    </location>
    <ligand>
        <name>GMP</name>
        <dbReference type="ChEBI" id="CHEBI:58115"/>
    </ligand>
</feature>
<dbReference type="Gene3D" id="3.90.1860.10">
    <property type="entry name" value="tRNA-splicing ligase RtcB"/>
    <property type="match status" value="1"/>
</dbReference>
<keyword evidence="13" id="KW-1185">Reference proteome</keyword>
<dbReference type="GO" id="GO:0006396">
    <property type="term" value="P:RNA processing"/>
    <property type="evidence" value="ECO:0007669"/>
    <property type="project" value="InterPro"/>
</dbReference>
<dbReference type="GO" id="GO:0030145">
    <property type="term" value="F:manganese ion binding"/>
    <property type="evidence" value="ECO:0007669"/>
    <property type="project" value="TreeGrafter"/>
</dbReference>
<evidence type="ECO:0000256" key="6">
    <source>
        <dbReference type="ARBA" id="ARBA00023134"/>
    </source>
</evidence>
<keyword evidence="6 10" id="KW-0342">GTP-binding</keyword>